<dbReference type="SUPFAM" id="SSF55770">
    <property type="entry name" value="Profilin (actin-binding protein)"/>
    <property type="match status" value="1"/>
</dbReference>
<name>A0A7S3PS96_9STRA</name>
<dbReference type="PANTHER" id="PTHR11604:SF0">
    <property type="entry name" value="PROFILIN"/>
    <property type="match status" value="1"/>
</dbReference>
<comment type="subcellular location">
    <subcellularLocation>
        <location evidence="1">Cytoplasm</location>
        <location evidence="1">Cytoskeleton</location>
    </subcellularLocation>
</comment>
<dbReference type="InterPro" id="IPR048278">
    <property type="entry name" value="PFN"/>
</dbReference>
<dbReference type="CDD" id="cd00148">
    <property type="entry name" value="PROF"/>
    <property type="match status" value="1"/>
</dbReference>
<dbReference type="InterPro" id="IPR036140">
    <property type="entry name" value="PFN_sf"/>
</dbReference>
<organism evidence="7">
    <name type="scientific">Aplanochytrium stocchinoi</name>
    <dbReference type="NCBI Taxonomy" id="215587"/>
    <lineage>
        <taxon>Eukaryota</taxon>
        <taxon>Sar</taxon>
        <taxon>Stramenopiles</taxon>
        <taxon>Bigyra</taxon>
        <taxon>Labyrinthulomycetes</taxon>
        <taxon>Thraustochytrida</taxon>
        <taxon>Thraustochytriidae</taxon>
        <taxon>Aplanochytrium</taxon>
    </lineage>
</organism>
<proteinExistence type="inferred from homology"/>
<dbReference type="EMBL" id="HBIN01025583">
    <property type="protein sequence ID" value="CAE0448692.1"/>
    <property type="molecule type" value="Transcribed_RNA"/>
</dbReference>
<evidence type="ECO:0000313" key="7">
    <source>
        <dbReference type="EMBL" id="CAE0448692.1"/>
    </source>
</evidence>
<dbReference type="Pfam" id="PF00235">
    <property type="entry name" value="Profilin"/>
    <property type="match status" value="1"/>
</dbReference>
<dbReference type="GO" id="GO:0005856">
    <property type="term" value="C:cytoskeleton"/>
    <property type="evidence" value="ECO:0007669"/>
    <property type="project" value="UniProtKB-SubCell"/>
</dbReference>
<comment type="similarity">
    <text evidence="2 6">Belongs to the profilin family.</text>
</comment>
<dbReference type="PRINTS" id="PR00392">
    <property type="entry name" value="PROFILIN"/>
</dbReference>
<sequence>MRLASSDNFDKLIYCVGGMSWQDYIDTQLVATGDVNQAFMVGITDAQVWAHTPSFMPRVYKAMVTQEDGTEKEEVINEASIIVHVAETLKKPSEGLRINGVKYMPLRTYPKGSSDDGLPTIYFKKPKTGGCICVLNQCIIVGTFDEKKEQNASACNFAVESLSRYLFQNGY</sequence>
<evidence type="ECO:0000256" key="6">
    <source>
        <dbReference type="RuleBase" id="RU003909"/>
    </source>
</evidence>
<evidence type="ECO:0000256" key="2">
    <source>
        <dbReference type="ARBA" id="ARBA00010058"/>
    </source>
</evidence>
<dbReference type="PANTHER" id="PTHR11604">
    <property type="entry name" value="PROFILIN"/>
    <property type="match status" value="1"/>
</dbReference>
<reference evidence="7" key="1">
    <citation type="submission" date="2021-01" db="EMBL/GenBank/DDBJ databases">
        <authorList>
            <person name="Corre E."/>
            <person name="Pelletier E."/>
            <person name="Niang G."/>
            <person name="Scheremetjew M."/>
            <person name="Finn R."/>
            <person name="Kale V."/>
            <person name="Holt S."/>
            <person name="Cochrane G."/>
            <person name="Meng A."/>
            <person name="Brown T."/>
            <person name="Cohen L."/>
        </authorList>
    </citation>
    <scope>NUCLEOTIDE SEQUENCE</scope>
    <source>
        <strain evidence="7">GSBS06</strain>
    </source>
</reference>
<keyword evidence="3" id="KW-0963">Cytoplasm</keyword>
<dbReference type="GO" id="GO:0003785">
    <property type="term" value="F:actin monomer binding"/>
    <property type="evidence" value="ECO:0007669"/>
    <property type="project" value="TreeGrafter"/>
</dbReference>
<gene>
    <name evidence="7" type="ORF">ASTO00021_LOCUS18659</name>
</gene>
<keyword evidence="4 6" id="KW-0009">Actin-binding</keyword>
<protein>
    <recommendedName>
        <fullName evidence="6">Profilin</fullName>
    </recommendedName>
</protein>
<evidence type="ECO:0000256" key="1">
    <source>
        <dbReference type="ARBA" id="ARBA00004245"/>
    </source>
</evidence>
<dbReference type="GO" id="GO:0005938">
    <property type="term" value="C:cell cortex"/>
    <property type="evidence" value="ECO:0007669"/>
    <property type="project" value="TreeGrafter"/>
</dbReference>
<dbReference type="InterPro" id="IPR005455">
    <property type="entry name" value="PFN_euk"/>
</dbReference>
<accession>A0A7S3PS96</accession>
<evidence type="ECO:0000256" key="4">
    <source>
        <dbReference type="ARBA" id="ARBA00023203"/>
    </source>
</evidence>
<dbReference type="SMART" id="SM00392">
    <property type="entry name" value="PROF"/>
    <property type="match status" value="1"/>
</dbReference>
<keyword evidence="5" id="KW-0206">Cytoskeleton</keyword>
<dbReference type="Gene3D" id="3.30.450.30">
    <property type="entry name" value="Dynein light chain 2a, cytoplasmic"/>
    <property type="match status" value="1"/>
</dbReference>
<evidence type="ECO:0000256" key="3">
    <source>
        <dbReference type="ARBA" id="ARBA00022490"/>
    </source>
</evidence>
<dbReference type="AlphaFoldDB" id="A0A7S3PS96"/>
<evidence type="ECO:0000256" key="5">
    <source>
        <dbReference type="ARBA" id="ARBA00023212"/>
    </source>
</evidence>